<dbReference type="EMBL" id="LGSI01000068">
    <property type="protein sequence ID" value="OCR22131.1"/>
    <property type="molecule type" value="Genomic_DNA"/>
</dbReference>
<dbReference type="Pfam" id="PF09994">
    <property type="entry name" value="T6SS_Tle1-like_cat"/>
    <property type="match status" value="1"/>
</dbReference>
<accession>A0A1C7YWT2</accession>
<feature type="domain" description="T6SS Phospholipase effector Tle1-like catalytic" evidence="2">
    <location>
        <begin position="3"/>
        <end position="270"/>
    </location>
</feature>
<comment type="caution">
    <text evidence="3">The sequence shown here is derived from an EMBL/GenBank/DDBJ whole genome shotgun (WGS) entry which is preliminary data.</text>
</comment>
<dbReference type="SUPFAM" id="SSF53474">
    <property type="entry name" value="alpha/beta-Hydrolases"/>
    <property type="match status" value="1"/>
</dbReference>
<dbReference type="RefSeq" id="WP_065835542.1">
    <property type="nucleotide sequence ID" value="NZ_LGSI01000068.1"/>
</dbReference>
<dbReference type="Proteomes" id="UP000093104">
    <property type="component" value="Unassembled WGS sequence"/>
</dbReference>
<dbReference type="AlphaFoldDB" id="A0A1C7YWT2"/>
<evidence type="ECO:0000313" key="3">
    <source>
        <dbReference type="EMBL" id="OCR22131.1"/>
    </source>
</evidence>
<dbReference type="PANTHER" id="PTHR33840:SF1">
    <property type="entry name" value="TLE1 PHOSPHOLIPASE DOMAIN-CONTAINING PROTEIN"/>
    <property type="match status" value="1"/>
</dbReference>
<evidence type="ECO:0000259" key="2">
    <source>
        <dbReference type="Pfam" id="PF09994"/>
    </source>
</evidence>
<protein>
    <recommendedName>
        <fullName evidence="2">T6SS Phospholipase effector Tle1-like catalytic domain-containing protein</fullName>
    </recommendedName>
</protein>
<dbReference type="PANTHER" id="PTHR33840">
    <property type="match status" value="1"/>
</dbReference>
<proteinExistence type="predicted"/>
<organism evidence="3 4">
    <name type="scientific">Pseudomonas syringae</name>
    <dbReference type="NCBI Taxonomy" id="317"/>
    <lineage>
        <taxon>Bacteria</taxon>
        <taxon>Pseudomonadati</taxon>
        <taxon>Pseudomonadota</taxon>
        <taxon>Gammaproteobacteria</taxon>
        <taxon>Pseudomonadales</taxon>
        <taxon>Pseudomonadaceae</taxon>
        <taxon>Pseudomonas</taxon>
    </lineage>
</organism>
<name>A0A1C7YWT2_PSESX</name>
<gene>
    <name evidence="3" type="ORF">AFK24_23695</name>
</gene>
<reference evidence="3 4" key="1">
    <citation type="submission" date="2015-07" db="EMBL/GenBank/DDBJ databases">
        <title>Draft genome sequence of a diazotrophic, plant growth-promoting rhizobacterium of the Pseudomonas syringae complex.</title>
        <authorList>
            <person name="Patten C.L."/>
            <person name="Jeong H."/>
        </authorList>
    </citation>
    <scope>NUCLEOTIDE SEQUENCE [LARGE SCALE GENOMIC DNA]</scope>
    <source>
        <strain evidence="3 4">GR12-2</strain>
    </source>
</reference>
<dbReference type="OrthoDB" id="4378831at2"/>
<dbReference type="InterPro" id="IPR018712">
    <property type="entry name" value="Tle1-like_cat"/>
</dbReference>
<sequence>MANIVICCDGTWNTPDQLDKGVPAPTNVVRLYNTLAEADELGQRQEYYYHPGVGTSGKWWDKKLGGGTGAGLDQYIKSAYQKLCYSYSPGDDIFLFGFSRGAYTVRSLCGFIGHCGLLKIRDLEPNEVWTRIESLLKLGYRRKLETRADWDDRGWTFHNSADADIPIRFIGVWDTVGALGIPDDMALLNLLDDRNRYTFHDTTLHDAVRTARHALAMDERRASFQPTLWTDVPPARDLKQLWFPGVHSDVGGGYRENGLADGALKWMIEEAAQCGLEFNKAVAQIKPDYHDMMHDSCDGVFGVLPTLPRSISHLTDETTSFHSSALQRQQDPPISQSPYRRARQFEPPLPLALDISSRIAWNETGVWLQAGVTYRFSASGEWLDGSVRCGPEGTADGNFQPAELAHLLSSAWGKVETLYGKVFNNSDANFHLTKRHEPYPWFCLVGAIANSDGVDGKGYLRKPETFVIGLGCTYTPKRSGYLYAYANDAWNCYDNNQGHVALKIN</sequence>
<evidence type="ECO:0000256" key="1">
    <source>
        <dbReference type="SAM" id="MobiDB-lite"/>
    </source>
</evidence>
<evidence type="ECO:0000313" key="4">
    <source>
        <dbReference type="Proteomes" id="UP000093104"/>
    </source>
</evidence>
<dbReference type="Gene3D" id="2.60.120.430">
    <property type="entry name" value="Galactose-binding lectin"/>
    <property type="match status" value="1"/>
</dbReference>
<dbReference type="InterPro" id="IPR029058">
    <property type="entry name" value="AB_hydrolase_fold"/>
</dbReference>
<feature type="region of interest" description="Disordered" evidence="1">
    <location>
        <begin position="318"/>
        <end position="338"/>
    </location>
</feature>
<dbReference type="PATRIC" id="fig|317.243.peg.26"/>